<dbReference type="RefSeq" id="WP_079488517.1">
    <property type="nucleotide sequence ID" value="NZ_FUZT01000001.1"/>
</dbReference>
<name>A0A1T5I9M6_9FIRM</name>
<dbReference type="PROSITE" id="PS51337">
    <property type="entry name" value="B12_BINDING_NTER"/>
    <property type="match status" value="1"/>
</dbReference>
<dbReference type="InterPro" id="IPR036594">
    <property type="entry name" value="Meth_synthase_dom"/>
</dbReference>
<keyword evidence="2" id="KW-0479">Metal-binding</keyword>
<dbReference type="SMART" id="SM01018">
    <property type="entry name" value="B12-binding_2"/>
    <property type="match status" value="1"/>
</dbReference>
<feature type="domain" description="B12-binding" evidence="4">
    <location>
        <begin position="89"/>
        <end position="211"/>
    </location>
</feature>
<evidence type="ECO:0000259" key="4">
    <source>
        <dbReference type="PROSITE" id="PS51332"/>
    </source>
</evidence>
<dbReference type="Pfam" id="PF02607">
    <property type="entry name" value="B12-binding_2"/>
    <property type="match status" value="1"/>
</dbReference>
<dbReference type="GO" id="GO:0050667">
    <property type="term" value="P:homocysteine metabolic process"/>
    <property type="evidence" value="ECO:0007669"/>
    <property type="project" value="TreeGrafter"/>
</dbReference>
<dbReference type="InterPro" id="IPR050554">
    <property type="entry name" value="Met_Synthase/Corrinoid"/>
</dbReference>
<dbReference type="AlphaFoldDB" id="A0A1T5I9M6"/>
<dbReference type="PANTHER" id="PTHR45833">
    <property type="entry name" value="METHIONINE SYNTHASE"/>
    <property type="match status" value="1"/>
</dbReference>
<sequence>MSVLFEQIADSIIDGMIEEARDSVQKALDDGCEGKDILNEGLIAGMNEVGVLFKEGEVFVPEVLISAKAMNAGMEVLKPYLQEGDVKKVGKAVFATVKGDLHDIGKKLVALMMEGAGYEIIDLGVDVSPEKIVEAVKQYNPDIIGMSAMLTTTMVAMKETIETLKEEGLYEKVKIMIGGAPVSDKYAKQIGANYSSDASAAVDLANQLMAV</sequence>
<keyword evidence="3" id="KW-0170">Cobalt</keyword>
<dbReference type="GO" id="GO:0046653">
    <property type="term" value="P:tetrahydrofolate metabolic process"/>
    <property type="evidence" value="ECO:0007669"/>
    <property type="project" value="TreeGrafter"/>
</dbReference>
<gene>
    <name evidence="6" type="ORF">SAMN02194393_00090</name>
</gene>
<dbReference type="EMBL" id="FUZT01000001">
    <property type="protein sequence ID" value="SKC35869.1"/>
    <property type="molecule type" value="Genomic_DNA"/>
</dbReference>
<dbReference type="FunFam" id="3.40.50.280:FF:000003">
    <property type="entry name" value="Dimethylamine methyltransferase corrinoid protein"/>
    <property type="match status" value="1"/>
</dbReference>
<protein>
    <submittedName>
        <fullName evidence="6">5-methyltetrahydrofolate--homocysteine methyltransferase</fullName>
    </submittedName>
</protein>
<dbReference type="SUPFAM" id="SSF47644">
    <property type="entry name" value="Methionine synthase domain"/>
    <property type="match status" value="1"/>
</dbReference>
<dbReference type="GO" id="GO:0031419">
    <property type="term" value="F:cobalamin binding"/>
    <property type="evidence" value="ECO:0007669"/>
    <property type="project" value="InterPro"/>
</dbReference>
<evidence type="ECO:0000259" key="5">
    <source>
        <dbReference type="PROSITE" id="PS51337"/>
    </source>
</evidence>
<dbReference type="InterPro" id="IPR003759">
    <property type="entry name" value="Cbl-bd_cap"/>
</dbReference>
<reference evidence="6 7" key="1">
    <citation type="submission" date="2017-02" db="EMBL/GenBank/DDBJ databases">
        <authorList>
            <person name="Peterson S.W."/>
        </authorList>
    </citation>
    <scope>NUCLEOTIDE SEQUENCE [LARGE SCALE GENOMIC DNA]</scope>
    <source>
        <strain evidence="6 7">M1</strain>
    </source>
</reference>
<dbReference type="CDD" id="cd02070">
    <property type="entry name" value="corrinoid_protein_B12-BD"/>
    <property type="match status" value="1"/>
</dbReference>
<comment type="similarity">
    <text evidence="1">Belongs to the methylamine corrinoid protein family.</text>
</comment>
<evidence type="ECO:0000256" key="1">
    <source>
        <dbReference type="ARBA" id="ARBA00010854"/>
    </source>
</evidence>
<evidence type="ECO:0000256" key="2">
    <source>
        <dbReference type="ARBA" id="ARBA00022723"/>
    </source>
</evidence>
<feature type="domain" description="B12-binding N-terminal" evidence="5">
    <location>
        <begin position="1"/>
        <end position="89"/>
    </location>
</feature>
<dbReference type="Pfam" id="PF02310">
    <property type="entry name" value="B12-binding"/>
    <property type="match status" value="1"/>
</dbReference>
<evidence type="ECO:0000256" key="3">
    <source>
        <dbReference type="ARBA" id="ARBA00023285"/>
    </source>
</evidence>
<keyword evidence="6" id="KW-0489">Methyltransferase</keyword>
<dbReference type="GO" id="GO:0005829">
    <property type="term" value="C:cytosol"/>
    <property type="evidence" value="ECO:0007669"/>
    <property type="project" value="TreeGrafter"/>
</dbReference>
<dbReference type="Gene3D" id="1.10.1240.10">
    <property type="entry name" value="Methionine synthase domain"/>
    <property type="match status" value="1"/>
</dbReference>
<dbReference type="Gene3D" id="3.40.50.280">
    <property type="entry name" value="Cobalamin-binding domain"/>
    <property type="match status" value="1"/>
</dbReference>
<dbReference type="GO" id="GO:0046872">
    <property type="term" value="F:metal ion binding"/>
    <property type="evidence" value="ECO:0007669"/>
    <property type="project" value="UniProtKB-KW"/>
</dbReference>
<dbReference type="SUPFAM" id="SSF52242">
    <property type="entry name" value="Cobalamin (vitamin B12)-binding domain"/>
    <property type="match status" value="1"/>
</dbReference>
<dbReference type="Proteomes" id="UP000190285">
    <property type="component" value="Unassembled WGS sequence"/>
</dbReference>
<accession>A0A1T5I9M6</accession>
<dbReference type="STRING" id="36842.SAMN02194393_00090"/>
<keyword evidence="7" id="KW-1185">Reference proteome</keyword>
<dbReference type="PANTHER" id="PTHR45833:SF1">
    <property type="entry name" value="METHIONINE SYNTHASE"/>
    <property type="match status" value="1"/>
</dbReference>
<keyword evidence="6" id="KW-0808">Transferase</keyword>
<proteinExistence type="inferred from homology"/>
<dbReference type="GO" id="GO:0008705">
    <property type="term" value="F:methionine synthase activity"/>
    <property type="evidence" value="ECO:0007669"/>
    <property type="project" value="TreeGrafter"/>
</dbReference>
<dbReference type="InterPro" id="IPR006158">
    <property type="entry name" value="Cobalamin-bd"/>
</dbReference>
<evidence type="ECO:0000313" key="6">
    <source>
        <dbReference type="EMBL" id="SKC35869.1"/>
    </source>
</evidence>
<dbReference type="InterPro" id="IPR036724">
    <property type="entry name" value="Cobalamin-bd_sf"/>
</dbReference>
<dbReference type="GO" id="GO:0032259">
    <property type="term" value="P:methylation"/>
    <property type="evidence" value="ECO:0007669"/>
    <property type="project" value="UniProtKB-KW"/>
</dbReference>
<organism evidence="6 7">
    <name type="scientific">Maledivibacter halophilus</name>
    <dbReference type="NCBI Taxonomy" id="36842"/>
    <lineage>
        <taxon>Bacteria</taxon>
        <taxon>Bacillati</taxon>
        <taxon>Bacillota</taxon>
        <taxon>Clostridia</taxon>
        <taxon>Peptostreptococcales</taxon>
        <taxon>Caminicellaceae</taxon>
        <taxon>Maledivibacter</taxon>
    </lineage>
</organism>
<dbReference type="PROSITE" id="PS51332">
    <property type="entry name" value="B12_BINDING"/>
    <property type="match status" value="1"/>
</dbReference>
<evidence type="ECO:0000313" key="7">
    <source>
        <dbReference type="Proteomes" id="UP000190285"/>
    </source>
</evidence>